<name>A0A2P2NKS3_RHIMU</name>
<accession>A0A2P2NKS3</accession>
<protein>
    <submittedName>
        <fullName evidence="1">Uncharacterized protein</fullName>
    </submittedName>
</protein>
<dbReference type="EMBL" id="GGEC01062516">
    <property type="protein sequence ID" value="MBX43000.1"/>
    <property type="molecule type" value="Transcribed_RNA"/>
</dbReference>
<dbReference type="AlphaFoldDB" id="A0A2P2NKS3"/>
<sequence>MWSHPLPLHGFWTFNRHVYVHSHVFPVGFYFQPCEEWVGSLEGIEFMLELSNKMLIQWPEIGKLVAWKQKRTKKKIKMQHIRFNESFIH</sequence>
<evidence type="ECO:0000313" key="1">
    <source>
        <dbReference type="EMBL" id="MBX43000.1"/>
    </source>
</evidence>
<organism evidence="1">
    <name type="scientific">Rhizophora mucronata</name>
    <name type="common">Asiatic mangrove</name>
    <dbReference type="NCBI Taxonomy" id="61149"/>
    <lineage>
        <taxon>Eukaryota</taxon>
        <taxon>Viridiplantae</taxon>
        <taxon>Streptophyta</taxon>
        <taxon>Embryophyta</taxon>
        <taxon>Tracheophyta</taxon>
        <taxon>Spermatophyta</taxon>
        <taxon>Magnoliopsida</taxon>
        <taxon>eudicotyledons</taxon>
        <taxon>Gunneridae</taxon>
        <taxon>Pentapetalae</taxon>
        <taxon>rosids</taxon>
        <taxon>fabids</taxon>
        <taxon>Malpighiales</taxon>
        <taxon>Rhizophoraceae</taxon>
        <taxon>Rhizophora</taxon>
    </lineage>
</organism>
<reference evidence="1" key="1">
    <citation type="submission" date="2018-02" db="EMBL/GenBank/DDBJ databases">
        <title>Rhizophora mucronata_Transcriptome.</title>
        <authorList>
            <person name="Meera S.P."/>
            <person name="Sreeshan A."/>
            <person name="Augustine A."/>
        </authorList>
    </citation>
    <scope>NUCLEOTIDE SEQUENCE</scope>
    <source>
        <tissue evidence="1">Leaf</tissue>
    </source>
</reference>
<proteinExistence type="predicted"/>